<proteinExistence type="predicted"/>
<gene>
    <name evidence="1" type="ORF">Tci_909311</name>
</gene>
<dbReference type="EMBL" id="BKCJ011484452">
    <property type="protein sequence ID" value="GFD37342.1"/>
    <property type="molecule type" value="Genomic_DNA"/>
</dbReference>
<reference evidence="1" key="1">
    <citation type="journal article" date="2019" name="Sci. Rep.">
        <title>Draft genome of Tanacetum cinerariifolium, the natural source of mosquito coil.</title>
        <authorList>
            <person name="Yamashiro T."/>
            <person name="Shiraishi A."/>
            <person name="Satake H."/>
            <person name="Nakayama K."/>
        </authorList>
    </citation>
    <scope>NUCLEOTIDE SEQUENCE</scope>
</reference>
<protein>
    <submittedName>
        <fullName evidence="1">Uncharacterized protein</fullName>
    </submittedName>
</protein>
<evidence type="ECO:0000313" key="1">
    <source>
        <dbReference type="EMBL" id="GFD37342.1"/>
    </source>
</evidence>
<sequence length="116" mass="12155">AHFDRHAARQLAPEDGADLRAVLLPVGEQARDLAIGGVQHAVGIDAVRTARPAAGHLCRAQSLPVGRTGAQLVDQRQRQFEHAVAVAVAGRLGTRTVALGTQGMRHGVDVVFEGQG</sequence>
<feature type="non-terminal residue" evidence="1">
    <location>
        <position position="116"/>
    </location>
</feature>
<dbReference type="AlphaFoldDB" id="A0A699VP33"/>
<accession>A0A699VP33</accession>
<comment type="caution">
    <text evidence="1">The sequence shown here is derived from an EMBL/GenBank/DDBJ whole genome shotgun (WGS) entry which is preliminary data.</text>
</comment>
<feature type="non-terminal residue" evidence="1">
    <location>
        <position position="1"/>
    </location>
</feature>
<organism evidence="1">
    <name type="scientific">Tanacetum cinerariifolium</name>
    <name type="common">Dalmatian daisy</name>
    <name type="synonym">Chrysanthemum cinerariifolium</name>
    <dbReference type="NCBI Taxonomy" id="118510"/>
    <lineage>
        <taxon>Eukaryota</taxon>
        <taxon>Viridiplantae</taxon>
        <taxon>Streptophyta</taxon>
        <taxon>Embryophyta</taxon>
        <taxon>Tracheophyta</taxon>
        <taxon>Spermatophyta</taxon>
        <taxon>Magnoliopsida</taxon>
        <taxon>eudicotyledons</taxon>
        <taxon>Gunneridae</taxon>
        <taxon>Pentapetalae</taxon>
        <taxon>asterids</taxon>
        <taxon>campanulids</taxon>
        <taxon>Asterales</taxon>
        <taxon>Asteraceae</taxon>
        <taxon>Asteroideae</taxon>
        <taxon>Anthemideae</taxon>
        <taxon>Anthemidinae</taxon>
        <taxon>Tanacetum</taxon>
    </lineage>
</organism>
<name>A0A699VP33_TANCI</name>